<dbReference type="RefSeq" id="WP_003053738.1">
    <property type="nucleotide sequence ID" value="NZ_AOUO01000001.1"/>
</dbReference>
<dbReference type="PANTHER" id="PTHR33164">
    <property type="entry name" value="TRANSCRIPTIONAL REGULATOR, MARR FAMILY"/>
    <property type="match status" value="1"/>
</dbReference>
<dbReference type="Pfam" id="PF12802">
    <property type="entry name" value="MarR_2"/>
    <property type="match status" value="1"/>
</dbReference>
<dbReference type="GO" id="GO:0003700">
    <property type="term" value="F:DNA-binding transcription factor activity"/>
    <property type="evidence" value="ECO:0007669"/>
    <property type="project" value="InterPro"/>
</dbReference>
<accession>R1GH90</accession>
<keyword evidence="3" id="KW-1185">Reference proteome</keyword>
<organism evidence="2 3">
    <name type="scientific">Amycolatopsis vancoresmycina DSM 44592</name>
    <dbReference type="NCBI Taxonomy" id="1292037"/>
    <lineage>
        <taxon>Bacteria</taxon>
        <taxon>Bacillati</taxon>
        <taxon>Actinomycetota</taxon>
        <taxon>Actinomycetes</taxon>
        <taxon>Pseudonocardiales</taxon>
        <taxon>Pseudonocardiaceae</taxon>
        <taxon>Amycolatopsis</taxon>
    </lineage>
</organism>
<dbReference type="OrthoDB" id="3177763at2"/>
<feature type="domain" description="HTH marR-type" evidence="1">
    <location>
        <begin position="6"/>
        <end position="139"/>
    </location>
</feature>
<dbReference type="SMART" id="SM00347">
    <property type="entry name" value="HTH_MARR"/>
    <property type="match status" value="1"/>
</dbReference>
<dbReference type="InterPro" id="IPR000835">
    <property type="entry name" value="HTH_MarR-typ"/>
</dbReference>
<dbReference type="InterPro" id="IPR036388">
    <property type="entry name" value="WH-like_DNA-bd_sf"/>
</dbReference>
<dbReference type="InterPro" id="IPR039422">
    <property type="entry name" value="MarR/SlyA-like"/>
</dbReference>
<reference evidence="2 3" key="1">
    <citation type="submission" date="2013-02" db="EMBL/GenBank/DDBJ databases">
        <title>Draft genome sequence of Amycolatopsis vancoresmycina strain DSM 44592T.</title>
        <authorList>
            <person name="Kumar S."/>
            <person name="Kaur N."/>
            <person name="Kaur C."/>
            <person name="Raghava G.P.S."/>
            <person name="Mayilraj S."/>
        </authorList>
    </citation>
    <scope>NUCLEOTIDE SEQUENCE [LARGE SCALE GENOMIC DNA]</scope>
    <source>
        <strain evidence="2 3">DSM 44592</strain>
    </source>
</reference>
<dbReference type="PANTHER" id="PTHR33164:SF43">
    <property type="entry name" value="HTH-TYPE TRANSCRIPTIONAL REPRESSOR YETL"/>
    <property type="match status" value="1"/>
</dbReference>
<protein>
    <submittedName>
        <fullName evidence="2">Transcriptional regulatory protein</fullName>
    </submittedName>
</protein>
<dbReference type="PROSITE" id="PS50995">
    <property type="entry name" value="HTH_MARR_2"/>
    <property type="match status" value="1"/>
</dbReference>
<evidence type="ECO:0000259" key="1">
    <source>
        <dbReference type="PROSITE" id="PS50995"/>
    </source>
</evidence>
<dbReference type="eggNOG" id="COG1846">
    <property type="taxonomic scope" value="Bacteria"/>
</dbReference>
<dbReference type="AlphaFoldDB" id="R1GH90"/>
<dbReference type="SUPFAM" id="SSF46785">
    <property type="entry name" value="Winged helix' DNA-binding domain"/>
    <property type="match status" value="1"/>
</dbReference>
<proteinExistence type="predicted"/>
<dbReference type="GO" id="GO:0006950">
    <property type="term" value="P:response to stress"/>
    <property type="evidence" value="ECO:0007669"/>
    <property type="project" value="TreeGrafter"/>
</dbReference>
<comment type="caution">
    <text evidence="2">The sequence shown here is derived from an EMBL/GenBank/DDBJ whole genome shotgun (WGS) entry which is preliminary data.</text>
</comment>
<evidence type="ECO:0000313" key="3">
    <source>
        <dbReference type="Proteomes" id="UP000014139"/>
    </source>
</evidence>
<dbReference type="Proteomes" id="UP000014139">
    <property type="component" value="Unassembled WGS sequence"/>
</dbReference>
<dbReference type="EMBL" id="AOUO01000001">
    <property type="protein sequence ID" value="EOD70627.1"/>
    <property type="molecule type" value="Genomic_DNA"/>
</dbReference>
<evidence type="ECO:0000313" key="2">
    <source>
        <dbReference type="EMBL" id="EOD70627.1"/>
    </source>
</evidence>
<dbReference type="PATRIC" id="fig|1292037.4.peg.7"/>
<name>R1GH90_9PSEU</name>
<dbReference type="InterPro" id="IPR036390">
    <property type="entry name" value="WH_DNA-bd_sf"/>
</dbReference>
<sequence length="139" mass="15074">MESLRDEPLGYLLHRVTAALRAEVAATVLGPADLAHPGYLCLRMLARSPKSNAELAREAQVSPQAMNKVVRELQERGLVTRPATVPSGRSLPATLTREGVTLLARLDPAVAEAEDRVLAGLGDHGRRELRRLLVAASRR</sequence>
<gene>
    <name evidence="2" type="ORF">H480_00035</name>
</gene>
<dbReference type="Gene3D" id="1.10.10.10">
    <property type="entry name" value="Winged helix-like DNA-binding domain superfamily/Winged helix DNA-binding domain"/>
    <property type="match status" value="1"/>
</dbReference>